<dbReference type="Pfam" id="PF06089">
    <property type="entry name" value="Asparaginase_II"/>
    <property type="match status" value="1"/>
</dbReference>
<dbReference type="PANTHER" id="PTHR42110">
    <property type="entry name" value="L-ASPARAGINASE, PUTATIVE (AFU_ORTHOLOGUE AFUA_3G11890)-RELATED"/>
    <property type="match status" value="1"/>
</dbReference>
<dbReference type="EMBL" id="JACHMP010000001">
    <property type="protein sequence ID" value="MBB5822714.1"/>
    <property type="molecule type" value="Genomic_DNA"/>
</dbReference>
<gene>
    <name evidence="1" type="ORF">F4562_005776</name>
</gene>
<dbReference type="AlphaFoldDB" id="A0A7W9IME4"/>
<proteinExistence type="predicted"/>
<organism evidence="1 2">
    <name type="scientific">Streptosporangium becharense</name>
    <dbReference type="NCBI Taxonomy" id="1816182"/>
    <lineage>
        <taxon>Bacteria</taxon>
        <taxon>Bacillati</taxon>
        <taxon>Actinomycetota</taxon>
        <taxon>Actinomycetes</taxon>
        <taxon>Streptosporangiales</taxon>
        <taxon>Streptosporangiaceae</taxon>
        <taxon>Streptosporangium</taxon>
    </lineage>
</organism>
<dbReference type="PANTHER" id="PTHR42110:SF1">
    <property type="entry name" value="L-ASPARAGINASE, PUTATIVE (AFU_ORTHOLOGUE AFUA_3G11890)-RELATED"/>
    <property type="match status" value="1"/>
</dbReference>
<name>A0A7W9IME4_9ACTN</name>
<reference evidence="1 2" key="1">
    <citation type="submission" date="2020-08" db="EMBL/GenBank/DDBJ databases">
        <title>Sequencing the genomes of 1000 actinobacteria strains.</title>
        <authorList>
            <person name="Klenk H.-P."/>
        </authorList>
    </citation>
    <scope>NUCLEOTIDE SEQUENCE [LARGE SCALE GENOMIC DNA]</scope>
    <source>
        <strain evidence="1 2">DSM 46887</strain>
    </source>
</reference>
<evidence type="ECO:0000313" key="2">
    <source>
        <dbReference type="Proteomes" id="UP000540685"/>
    </source>
</evidence>
<dbReference type="RefSeq" id="WP_184541352.1">
    <property type="nucleotide sequence ID" value="NZ_JACHMP010000001.1"/>
</dbReference>
<evidence type="ECO:0000313" key="1">
    <source>
        <dbReference type="EMBL" id="MBB5822714.1"/>
    </source>
</evidence>
<comment type="caution">
    <text evidence="1">The sequence shown here is derived from an EMBL/GenBank/DDBJ whole genome shotgun (WGS) entry which is preliminary data.</text>
</comment>
<protein>
    <submittedName>
        <fullName evidence="1">L-asparaginase II</fullName>
    </submittedName>
</protein>
<dbReference type="InterPro" id="IPR010349">
    <property type="entry name" value="Asparaginase_II"/>
</dbReference>
<keyword evidence="2" id="KW-1185">Reference proteome</keyword>
<accession>A0A7W9IME4</accession>
<dbReference type="Proteomes" id="UP000540685">
    <property type="component" value="Unassembled WGS sequence"/>
</dbReference>
<sequence>MPELVPLAEVVRSGFVESLHFGSAVALAPDGTVAVARGQADAPVLPRSSAKPFQALACLLSGARLPGPRLAIAAGSHTGEDFHVRLVTEMLAEAGLDVDALGCPADWPEDEATRHALIRDGRTAARERMNCSGKHAAMLAAAVASGWETGSYLDADHPVQRKVRAVVEELSGEDTAHVAVDGCGAPLFGVSLTGLARAARGLVVAAPGTAPRAVADAMREHPEYVGGTGHVNTTLMRALPGAVAKGGAEGVLVVALATGHAAAVKVIDGSPRATTAIALAALRAAGGDVTAAADLARVPVLGGGVPVGEIHALEEER</sequence>